<keyword evidence="2" id="KW-1185">Reference proteome</keyword>
<evidence type="ECO:0000313" key="2">
    <source>
        <dbReference type="Proteomes" id="UP000053815"/>
    </source>
</evidence>
<gene>
    <name evidence="1" type="ORF">MAM1_0197d07789</name>
</gene>
<organism evidence="1">
    <name type="scientific">Mucor ambiguus</name>
    <dbReference type="NCBI Taxonomy" id="91626"/>
    <lineage>
        <taxon>Eukaryota</taxon>
        <taxon>Fungi</taxon>
        <taxon>Fungi incertae sedis</taxon>
        <taxon>Mucoromycota</taxon>
        <taxon>Mucoromycotina</taxon>
        <taxon>Mucoromycetes</taxon>
        <taxon>Mucorales</taxon>
        <taxon>Mucorineae</taxon>
        <taxon>Mucoraceae</taxon>
        <taxon>Mucor</taxon>
    </lineage>
</organism>
<accession>A0A0C9LWC4</accession>
<protein>
    <submittedName>
        <fullName evidence="1">Uncharacterized protein</fullName>
    </submittedName>
</protein>
<dbReference type="AlphaFoldDB" id="A0A0C9LWC4"/>
<name>A0A0C9LWC4_9FUNG</name>
<dbReference type="Proteomes" id="UP000053815">
    <property type="component" value="Unassembled WGS sequence"/>
</dbReference>
<sequence length="513" mass="57803">MKSLKQVLPNETVDEDLGLFVKDIFPKYFELQSKDREQLSAIEMTTLSSILEYFKCIKIDLAEKYGISLDTTQIIFVAPPLADWDTDVLRALFLEAGWITTEEDESKLMLVPFIEAHVNYLQTSGTHKEKFQREEKYMLLFMQLTEEGDKVIYTSVCFQMQCAKELIAVSKKLACSDFLLVPSILSTKSICLSAIDNTLQSAIERIIANSRNNHKMQHGVESRDVGIPPTGKNLFSAIKGTAAKVKNNFEIRYGVKSEDSKIAASLTKILFNTKHSFASELTIGSFLPDVNFEKYQLLDFKDYTGVHLLTGLTHDPSIQQHTRTVCNFLQESMSEYGTISNSPDGVRRVILSYDGQKFEKGPHCICIEKALFKANIIKPQVKFSQVFGQVFLNQTGALQRSLKINQIANTLLPALILNEEKSNTATSSERLENDSIVLPLNSFYLEAHIGKQQVNFILNKVVKASTTKTHAELFTAEERAIDIDDIRTATSGILWRHYQLLESEGHLGELISC</sequence>
<dbReference type="EMBL" id="DF836486">
    <property type="protein sequence ID" value="GAN08280.1"/>
    <property type="molecule type" value="Genomic_DNA"/>
</dbReference>
<reference evidence="1" key="1">
    <citation type="submission" date="2014-09" db="EMBL/GenBank/DDBJ databases">
        <title>Draft genome sequence of an oleaginous Mucoromycotina fungus Mucor ambiguus NBRC6742.</title>
        <authorList>
            <person name="Takeda I."/>
            <person name="Yamane N."/>
            <person name="Morita T."/>
            <person name="Tamano K."/>
            <person name="Machida M."/>
            <person name="Baker S."/>
            <person name="Koike H."/>
        </authorList>
    </citation>
    <scope>NUCLEOTIDE SEQUENCE</scope>
    <source>
        <strain evidence="1">NBRC 6742</strain>
    </source>
</reference>
<dbReference type="OrthoDB" id="2290243at2759"/>
<evidence type="ECO:0000313" key="1">
    <source>
        <dbReference type="EMBL" id="GAN08280.1"/>
    </source>
</evidence>
<proteinExistence type="predicted"/>